<feature type="region of interest" description="Disordered" evidence="2">
    <location>
        <begin position="178"/>
        <end position="207"/>
    </location>
</feature>
<evidence type="ECO:0000313" key="3">
    <source>
        <dbReference type="Proteomes" id="UP001515500"/>
    </source>
</evidence>
<reference evidence="4" key="1">
    <citation type="submission" date="2025-08" db="UniProtKB">
        <authorList>
            <consortium name="RefSeq"/>
        </authorList>
    </citation>
    <scope>IDENTIFICATION</scope>
</reference>
<feature type="compositionally biased region" description="Low complexity" evidence="2">
    <location>
        <begin position="187"/>
        <end position="199"/>
    </location>
</feature>
<keyword evidence="1" id="KW-0175">Coiled coil</keyword>
<evidence type="ECO:0000256" key="1">
    <source>
        <dbReference type="SAM" id="Coils"/>
    </source>
</evidence>
<dbReference type="RefSeq" id="XP_039141506.1">
    <property type="nucleotide sequence ID" value="XM_039285572.1"/>
</dbReference>
<dbReference type="PANTHER" id="PTHR36051:SF2">
    <property type="entry name" value="DYNAMIN"/>
    <property type="match status" value="1"/>
</dbReference>
<dbReference type="PANTHER" id="PTHR36051">
    <property type="entry name" value="DYNAMIN"/>
    <property type="match status" value="1"/>
</dbReference>
<evidence type="ECO:0000313" key="4">
    <source>
        <dbReference type="RefSeq" id="XP_039141506.1"/>
    </source>
</evidence>
<gene>
    <name evidence="4" type="primary">LOC120278835</name>
</gene>
<accession>A0AB40CN81</accession>
<organism evidence="3 4">
    <name type="scientific">Dioscorea cayennensis subsp. rotundata</name>
    <name type="common">White Guinea yam</name>
    <name type="synonym">Dioscorea rotundata</name>
    <dbReference type="NCBI Taxonomy" id="55577"/>
    <lineage>
        <taxon>Eukaryota</taxon>
        <taxon>Viridiplantae</taxon>
        <taxon>Streptophyta</taxon>
        <taxon>Embryophyta</taxon>
        <taxon>Tracheophyta</taxon>
        <taxon>Spermatophyta</taxon>
        <taxon>Magnoliopsida</taxon>
        <taxon>Liliopsida</taxon>
        <taxon>Dioscoreales</taxon>
        <taxon>Dioscoreaceae</taxon>
        <taxon>Dioscorea</taxon>
    </lineage>
</organism>
<sequence length="310" mass="33402">MENRNAITSGQRENLGFALENPFSFKVGQVFTGFGVGCGVGIGVGRPIYLGAIPMVQQVLTATRGATDVLSGVGRHVNGSLKKFGVKNVEAGVGCGVGFGHGFGIGLALKPGVIQRVQSSIALTMAKIMMRLGIAPKIPSIQNIMPGSFPSNSLLSGASDKSVKSSIGSVLNLGTKTTGSTQQHLLSDSPHQESISSSPESKETSSLFGSRSVKVINEFLQNPVLNKEETEVSELAENLHAQNNVLQMLLKHQQVIEQLIEENQMLRRVLTEDLHVQPSKLCSSREIKKGTNYQCPDCFECRRRERKSAR</sequence>
<dbReference type="AlphaFoldDB" id="A0AB40CN81"/>
<dbReference type="GeneID" id="120278835"/>
<feature type="coiled-coil region" evidence="1">
    <location>
        <begin position="225"/>
        <end position="269"/>
    </location>
</feature>
<keyword evidence="3" id="KW-1185">Reference proteome</keyword>
<name>A0AB40CN81_DIOCR</name>
<dbReference type="Proteomes" id="UP001515500">
    <property type="component" value="Chromosome 16"/>
</dbReference>
<proteinExistence type="predicted"/>
<evidence type="ECO:0000256" key="2">
    <source>
        <dbReference type="SAM" id="MobiDB-lite"/>
    </source>
</evidence>
<protein>
    <submittedName>
        <fullName evidence="4">Uncharacterized protein LOC120278835 isoform X1</fullName>
    </submittedName>
</protein>